<name>A0A3P7WCT0_RODNA</name>
<reference evidence="2 3" key="1">
    <citation type="submission" date="2018-11" db="EMBL/GenBank/DDBJ databases">
        <authorList>
            <consortium name="Pathogen Informatics"/>
        </authorList>
    </citation>
    <scope>NUCLEOTIDE SEQUENCE [LARGE SCALE GENOMIC DNA]</scope>
</reference>
<dbReference type="Proteomes" id="UP000278807">
    <property type="component" value="Unassembled WGS sequence"/>
</dbReference>
<evidence type="ECO:0000313" key="3">
    <source>
        <dbReference type="Proteomes" id="UP000278807"/>
    </source>
</evidence>
<accession>A0A3P7WCT0</accession>
<evidence type="ECO:0000313" key="2">
    <source>
        <dbReference type="EMBL" id="VDO15418.1"/>
    </source>
</evidence>
<dbReference type="EMBL" id="UZAE01015204">
    <property type="protein sequence ID" value="VDO15418.1"/>
    <property type="molecule type" value="Genomic_DNA"/>
</dbReference>
<evidence type="ECO:0000256" key="1">
    <source>
        <dbReference type="SAM" id="MobiDB-lite"/>
    </source>
</evidence>
<feature type="region of interest" description="Disordered" evidence="1">
    <location>
        <begin position="14"/>
        <end position="50"/>
    </location>
</feature>
<sequence>MDVLIVRLSAANRESQDTGMFNRPPIHPKPKVAPGGTADPRIITPDYYTD</sequence>
<proteinExistence type="predicted"/>
<gene>
    <name evidence="2" type="ORF">HNAJ_LOCUS13272</name>
</gene>
<dbReference type="AlphaFoldDB" id="A0A3P7WCT0"/>
<protein>
    <submittedName>
        <fullName evidence="2">Uncharacterized protein</fullName>
    </submittedName>
</protein>
<keyword evidence="3" id="KW-1185">Reference proteome</keyword>
<organism evidence="2 3">
    <name type="scientific">Rodentolepis nana</name>
    <name type="common">Dwarf tapeworm</name>
    <name type="synonym">Hymenolepis nana</name>
    <dbReference type="NCBI Taxonomy" id="102285"/>
    <lineage>
        <taxon>Eukaryota</taxon>
        <taxon>Metazoa</taxon>
        <taxon>Spiralia</taxon>
        <taxon>Lophotrochozoa</taxon>
        <taxon>Platyhelminthes</taxon>
        <taxon>Cestoda</taxon>
        <taxon>Eucestoda</taxon>
        <taxon>Cyclophyllidea</taxon>
        <taxon>Hymenolepididae</taxon>
        <taxon>Rodentolepis</taxon>
    </lineage>
</organism>